<name>A0A6H5I7L6_9HYME</name>
<evidence type="ECO:0000313" key="1">
    <source>
        <dbReference type="EMBL" id="CAB0030996.1"/>
    </source>
</evidence>
<dbReference type="AlphaFoldDB" id="A0A6H5I7L6"/>
<proteinExistence type="predicted"/>
<gene>
    <name evidence="1" type="ORF">TBRA_LOCUS2979</name>
</gene>
<evidence type="ECO:0000313" key="2">
    <source>
        <dbReference type="Proteomes" id="UP000479190"/>
    </source>
</evidence>
<organism evidence="1 2">
    <name type="scientific">Trichogramma brassicae</name>
    <dbReference type="NCBI Taxonomy" id="86971"/>
    <lineage>
        <taxon>Eukaryota</taxon>
        <taxon>Metazoa</taxon>
        <taxon>Ecdysozoa</taxon>
        <taxon>Arthropoda</taxon>
        <taxon>Hexapoda</taxon>
        <taxon>Insecta</taxon>
        <taxon>Pterygota</taxon>
        <taxon>Neoptera</taxon>
        <taxon>Endopterygota</taxon>
        <taxon>Hymenoptera</taxon>
        <taxon>Apocrita</taxon>
        <taxon>Proctotrupomorpha</taxon>
        <taxon>Chalcidoidea</taxon>
        <taxon>Trichogrammatidae</taxon>
        <taxon>Trichogramma</taxon>
    </lineage>
</organism>
<keyword evidence="2" id="KW-1185">Reference proteome</keyword>
<dbReference type="EMBL" id="CADCXV010000602">
    <property type="protein sequence ID" value="CAB0030996.1"/>
    <property type="molecule type" value="Genomic_DNA"/>
</dbReference>
<sequence>MLISNEKCIFVGMCWSWSAMARSWHRCREKKVAHGESERKRSYLATGCYIRIVHNGSCGSCIYRVARSVTSPIECMCTRSAAAEKERRGWTCFSITRSTQQQQQLFGEIPQRFQRHSSAAI</sequence>
<accession>A0A6H5I7L6</accession>
<protein>
    <submittedName>
        <fullName evidence="1">Uncharacterized protein</fullName>
    </submittedName>
</protein>
<dbReference type="Proteomes" id="UP000479190">
    <property type="component" value="Unassembled WGS sequence"/>
</dbReference>
<reference evidence="1 2" key="1">
    <citation type="submission" date="2020-02" db="EMBL/GenBank/DDBJ databases">
        <authorList>
            <person name="Ferguson B K."/>
        </authorList>
    </citation>
    <scope>NUCLEOTIDE SEQUENCE [LARGE SCALE GENOMIC DNA]</scope>
</reference>